<gene>
    <name evidence="3" type="ORF">KHA97_16015</name>
</gene>
<name>A0A942THA1_9BACI</name>
<dbReference type="Pfam" id="PF03413">
    <property type="entry name" value="PepSY"/>
    <property type="match status" value="2"/>
</dbReference>
<keyword evidence="4" id="KW-1185">Reference proteome</keyword>
<protein>
    <submittedName>
        <fullName evidence="3">PepSY domain-containing protein</fullName>
    </submittedName>
</protein>
<feature type="region of interest" description="Disordered" evidence="1">
    <location>
        <begin position="95"/>
        <end position="148"/>
    </location>
</feature>
<evidence type="ECO:0000313" key="4">
    <source>
        <dbReference type="Proteomes" id="UP000681414"/>
    </source>
</evidence>
<feature type="region of interest" description="Disordered" evidence="1">
    <location>
        <begin position="181"/>
        <end position="200"/>
    </location>
</feature>
<organism evidence="3 4">
    <name type="scientific">Lederbergia citri</name>
    <dbReference type="NCBI Taxonomy" id="2833580"/>
    <lineage>
        <taxon>Bacteria</taxon>
        <taxon>Bacillati</taxon>
        <taxon>Bacillota</taxon>
        <taxon>Bacilli</taxon>
        <taxon>Bacillales</taxon>
        <taxon>Bacillaceae</taxon>
        <taxon>Lederbergia</taxon>
    </lineage>
</organism>
<feature type="domain" description="PepSY" evidence="2">
    <location>
        <begin position="123"/>
        <end position="182"/>
    </location>
</feature>
<feature type="domain" description="PepSY" evidence="2">
    <location>
        <begin position="39"/>
        <end position="97"/>
    </location>
</feature>
<reference evidence="3 4" key="1">
    <citation type="submission" date="2021-05" db="EMBL/GenBank/DDBJ databases">
        <title>Novel Bacillus species.</title>
        <authorList>
            <person name="Liu G."/>
        </authorList>
    </citation>
    <scope>NUCLEOTIDE SEQUENCE [LARGE SCALE GENOMIC DNA]</scope>
    <source>
        <strain evidence="4">FJAT-49780</strain>
    </source>
</reference>
<comment type="caution">
    <text evidence="3">The sequence shown here is derived from an EMBL/GenBank/DDBJ whole genome shotgun (WGS) entry which is preliminary data.</text>
</comment>
<evidence type="ECO:0000259" key="2">
    <source>
        <dbReference type="Pfam" id="PF03413"/>
    </source>
</evidence>
<dbReference type="AlphaFoldDB" id="A0A942THA1"/>
<dbReference type="Gene3D" id="3.10.450.40">
    <property type="match status" value="2"/>
</dbReference>
<dbReference type="RefSeq" id="WP_213125694.1">
    <property type="nucleotide sequence ID" value="NZ_JAGYPG010000002.1"/>
</dbReference>
<feature type="compositionally biased region" description="Acidic residues" evidence="1">
    <location>
        <begin position="100"/>
        <end position="115"/>
    </location>
</feature>
<feature type="compositionally biased region" description="Acidic residues" evidence="1">
    <location>
        <begin position="187"/>
        <end position="200"/>
    </location>
</feature>
<proteinExistence type="predicted"/>
<feature type="compositionally biased region" description="Basic and acidic residues" evidence="1">
    <location>
        <begin position="120"/>
        <end position="129"/>
    </location>
</feature>
<sequence length="200" mass="21574">MNKKILVPALALTIIGSGAVGSILIKTASASTSANATQITEEQSKEIALKEINGKVTDVEVEKEHGTLTYDIEVTDTNGVKHDVVIDANSGKVLKTETDNEKDDNDGEVSDDDEQAQLQKEAKITKEESSSIAQTEVKGEVTDVQLEDEDGVIVYGVEIKDQQGQKNDVKIDAKTGKVLKVEKADNETNDDDNDGEQNDD</sequence>
<dbReference type="Proteomes" id="UP000681414">
    <property type="component" value="Unassembled WGS sequence"/>
</dbReference>
<dbReference type="InterPro" id="IPR025711">
    <property type="entry name" value="PepSY"/>
</dbReference>
<dbReference type="EMBL" id="JAGYPG010000002">
    <property type="protein sequence ID" value="MBS4196572.1"/>
    <property type="molecule type" value="Genomic_DNA"/>
</dbReference>
<evidence type="ECO:0000313" key="3">
    <source>
        <dbReference type="EMBL" id="MBS4196572.1"/>
    </source>
</evidence>
<evidence type="ECO:0000256" key="1">
    <source>
        <dbReference type="SAM" id="MobiDB-lite"/>
    </source>
</evidence>
<accession>A0A942THA1</accession>